<feature type="region of interest" description="Disordered" evidence="1">
    <location>
        <begin position="137"/>
        <end position="167"/>
    </location>
</feature>
<dbReference type="EnsemblPlants" id="LPERR11G04530.1">
    <property type="protein sequence ID" value="LPERR11G04530.1"/>
    <property type="gene ID" value="LPERR11G04530"/>
</dbReference>
<organism evidence="2 3">
    <name type="scientific">Leersia perrieri</name>
    <dbReference type="NCBI Taxonomy" id="77586"/>
    <lineage>
        <taxon>Eukaryota</taxon>
        <taxon>Viridiplantae</taxon>
        <taxon>Streptophyta</taxon>
        <taxon>Embryophyta</taxon>
        <taxon>Tracheophyta</taxon>
        <taxon>Spermatophyta</taxon>
        <taxon>Magnoliopsida</taxon>
        <taxon>Liliopsida</taxon>
        <taxon>Poales</taxon>
        <taxon>Poaceae</taxon>
        <taxon>BOP clade</taxon>
        <taxon>Oryzoideae</taxon>
        <taxon>Oryzeae</taxon>
        <taxon>Oryzinae</taxon>
        <taxon>Leersia</taxon>
    </lineage>
</organism>
<feature type="compositionally biased region" description="Basic and acidic residues" evidence="1">
    <location>
        <begin position="153"/>
        <end position="163"/>
    </location>
</feature>
<evidence type="ECO:0000256" key="1">
    <source>
        <dbReference type="SAM" id="MobiDB-lite"/>
    </source>
</evidence>
<reference evidence="2 3" key="1">
    <citation type="submission" date="2012-08" db="EMBL/GenBank/DDBJ databases">
        <title>Oryza genome evolution.</title>
        <authorList>
            <person name="Wing R.A."/>
        </authorList>
    </citation>
    <scope>NUCLEOTIDE SEQUENCE</scope>
</reference>
<dbReference type="Proteomes" id="UP000032180">
    <property type="component" value="Chromosome 11"/>
</dbReference>
<name>A0A0D9XPT3_9ORYZ</name>
<evidence type="ECO:0000313" key="2">
    <source>
        <dbReference type="EnsemblPlants" id="LPERR11G04530.1"/>
    </source>
</evidence>
<evidence type="ECO:0000313" key="3">
    <source>
        <dbReference type="Proteomes" id="UP000032180"/>
    </source>
</evidence>
<proteinExistence type="predicted"/>
<keyword evidence="3" id="KW-1185">Reference proteome</keyword>
<protein>
    <submittedName>
        <fullName evidence="2">Uncharacterized protein</fullName>
    </submittedName>
</protein>
<dbReference type="AlphaFoldDB" id="A0A0D9XPT3"/>
<reference evidence="2" key="3">
    <citation type="submission" date="2015-04" db="UniProtKB">
        <authorList>
            <consortium name="EnsemblPlants"/>
        </authorList>
    </citation>
    <scope>IDENTIFICATION</scope>
</reference>
<reference evidence="3" key="2">
    <citation type="submission" date="2013-12" db="EMBL/GenBank/DDBJ databases">
        <authorList>
            <person name="Yu Y."/>
            <person name="Lee S."/>
            <person name="de Baynast K."/>
            <person name="Wissotski M."/>
            <person name="Liu L."/>
            <person name="Talag J."/>
            <person name="Goicoechea J."/>
            <person name="Angelova A."/>
            <person name="Jetty R."/>
            <person name="Kudrna D."/>
            <person name="Golser W."/>
            <person name="Rivera L."/>
            <person name="Zhang J."/>
            <person name="Wing R."/>
        </authorList>
    </citation>
    <scope>NUCLEOTIDE SEQUENCE</scope>
</reference>
<dbReference type="HOGENOM" id="CLU_1484069_0_0_1"/>
<sequence length="182" mass="19809">MFGWLHARSSLHPRVQNASASQAEQERGNRPSLLSLAQFVQARVQTCEATGVAESTHLPLPFLSQLRWCFPPLLLILFRVGQIWLRRWSRAASPSTSADGGRPPMLFSSFESLIPAATSSKSADLVSGDPQLLFAGSCHSDGGEQDGQGGKADSQRARGEEGPYWRPAQGSLVGGCYWRAER</sequence>
<dbReference type="Gramene" id="LPERR11G04530.1">
    <property type="protein sequence ID" value="LPERR11G04530.1"/>
    <property type="gene ID" value="LPERR11G04530"/>
</dbReference>
<accession>A0A0D9XPT3</accession>